<dbReference type="Gene3D" id="1.10.10.10">
    <property type="entry name" value="Winged helix-like DNA-binding domain superfamily/Winged helix DNA-binding domain"/>
    <property type="match status" value="1"/>
</dbReference>
<dbReference type="InterPro" id="IPR036388">
    <property type="entry name" value="WH-like_DNA-bd_sf"/>
</dbReference>
<dbReference type="EMBL" id="CP017717">
    <property type="protein sequence ID" value="AQZ62243.1"/>
    <property type="molecule type" value="Genomic_DNA"/>
</dbReference>
<dbReference type="RefSeq" id="WP_080038398.1">
    <property type="nucleotide sequence ID" value="NZ_CP017717.1"/>
</dbReference>
<accession>A0A1U9ZWB9</accession>
<feature type="domain" description="HTH lysR-type" evidence="5">
    <location>
        <begin position="5"/>
        <end position="62"/>
    </location>
</feature>
<protein>
    <recommendedName>
        <fullName evidence="5">HTH lysR-type domain-containing protein</fullName>
    </recommendedName>
</protein>
<dbReference type="OrthoDB" id="8717159at2"/>
<evidence type="ECO:0000313" key="7">
    <source>
        <dbReference type="Proteomes" id="UP000190797"/>
    </source>
</evidence>
<comment type="similarity">
    <text evidence="1">Belongs to the LysR transcriptional regulatory family.</text>
</comment>
<evidence type="ECO:0000256" key="1">
    <source>
        <dbReference type="ARBA" id="ARBA00009437"/>
    </source>
</evidence>
<dbReference type="GO" id="GO:0003700">
    <property type="term" value="F:DNA-binding transcription factor activity"/>
    <property type="evidence" value="ECO:0007669"/>
    <property type="project" value="InterPro"/>
</dbReference>
<name>A0A1U9ZWB9_9ACTN</name>
<organism evidence="6 7">
    <name type="scientific">[Actinomadura] parvosata subsp. kistnae</name>
    <dbReference type="NCBI Taxonomy" id="1909395"/>
    <lineage>
        <taxon>Bacteria</taxon>
        <taxon>Bacillati</taxon>
        <taxon>Actinomycetota</taxon>
        <taxon>Actinomycetes</taxon>
        <taxon>Streptosporangiales</taxon>
        <taxon>Streptosporangiaceae</taxon>
        <taxon>Nonomuraea</taxon>
    </lineage>
</organism>
<dbReference type="GO" id="GO:0003677">
    <property type="term" value="F:DNA binding"/>
    <property type="evidence" value="ECO:0007669"/>
    <property type="project" value="UniProtKB-KW"/>
</dbReference>
<evidence type="ECO:0000259" key="5">
    <source>
        <dbReference type="PROSITE" id="PS50931"/>
    </source>
</evidence>
<dbReference type="Pfam" id="PF00126">
    <property type="entry name" value="HTH_1"/>
    <property type="match status" value="1"/>
</dbReference>
<sequence length="312" mass="33766">MADSLDLNLLRVFDALIQTGSVTAAAEQLHLSPPATSRALGRLRRAMGDEIMVRAGRGLVPTPFAQRAAHTVRRLLEEVSQLGVDGQGTDPTKWRRNFAIRINDALVPLLAPAILARVREQALGITVRFVAEGNESPDALRDGTIDLDIGVPDPVLPDLQTQRLFRDHYVAVFAAHSSLARIGSLTVDDICAFPHVSASRRGRTRGPIDAALQEQGRSRKVIASVPSMTAAAILALEDDLIVPMPSLLARHLIARGLPLCQSALPFDVPPLDIAVQWHQRLDTDRPTQWLRALIQTAVPETPARGRLAAGGP</sequence>
<dbReference type="PANTHER" id="PTHR30118">
    <property type="entry name" value="HTH-TYPE TRANSCRIPTIONAL REGULATOR LEUO-RELATED"/>
    <property type="match status" value="1"/>
</dbReference>
<evidence type="ECO:0000313" key="6">
    <source>
        <dbReference type="EMBL" id="AQZ62243.1"/>
    </source>
</evidence>
<reference evidence="7" key="1">
    <citation type="journal article" date="2017" name="Med. Chem. Commun.">
        <title>Nonomuraea sp. ATCC 55076 harbours the largest actinomycete chromosome to date and the kistamicin biosynthetic gene cluster.</title>
        <authorList>
            <person name="Nazari B."/>
            <person name="Forneris C.C."/>
            <person name="Gibson M.I."/>
            <person name="Moon K."/>
            <person name="Schramma K.R."/>
            <person name="Seyedsayamdost M.R."/>
        </authorList>
    </citation>
    <scope>NUCLEOTIDE SEQUENCE [LARGE SCALE GENOMIC DNA]</scope>
    <source>
        <strain evidence="7">ATCC 55076</strain>
    </source>
</reference>
<keyword evidence="7" id="KW-1185">Reference proteome</keyword>
<dbReference type="AlphaFoldDB" id="A0A1U9ZWB9"/>
<dbReference type="InterPro" id="IPR050389">
    <property type="entry name" value="LysR-type_TF"/>
</dbReference>
<evidence type="ECO:0000256" key="2">
    <source>
        <dbReference type="ARBA" id="ARBA00023015"/>
    </source>
</evidence>
<dbReference type="KEGG" id="noa:BKM31_12900"/>
<dbReference type="PROSITE" id="PS50931">
    <property type="entry name" value="HTH_LYSR"/>
    <property type="match status" value="1"/>
</dbReference>
<gene>
    <name evidence="6" type="ORF">BKM31_12900</name>
</gene>
<dbReference type="Proteomes" id="UP000190797">
    <property type="component" value="Chromosome"/>
</dbReference>
<evidence type="ECO:0000256" key="3">
    <source>
        <dbReference type="ARBA" id="ARBA00023125"/>
    </source>
</evidence>
<dbReference type="InterPro" id="IPR036390">
    <property type="entry name" value="WH_DNA-bd_sf"/>
</dbReference>
<dbReference type="InterPro" id="IPR005119">
    <property type="entry name" value="LysR_subst-bd"/>
</dbReference>
<keyword evidence="3" id="KW-0238">DNA-binding</keyword>
<evidence type="ECO:0000256" key="4">
    <source>
        <dbReference type="ARBA" id="ARBA00023163"/>
    </source>
</evidence>
<dbReference type="PANTHER" id="PTHR30118:SF15">
    <property type="entry name" value="TRANSCRIPTIONAL REGULATORY PROTEIN"/>
    <property type="match status" value="1"/>
</dbReference>
<dbReference type="SUPFAM" id="SSF46785">
    <property type="entry name" value="Winged helix' DNA-binding domain"/>
    <property type="match status" value="1"/>
</dbReference>
<dbReference type="Gene3D" id="3.40.190.10">
    <property type="entry name" value="Periplasmic binding protein-like II"/>
    <property type="match status" value="2"/>
</dbReference>
<dbReference type="Pfam" id="PF03466">
    <property type="entry name" value="LysR_substrate"/>
    <property type="match status" value="1"/>
</dbReference>
<proteinExistence type="inferred from homology"/>
<dbReference type="InterPro" id="IPR000847">
    <property type="entry name" value="LysR_HTH_N"/>
</dbReference>
<dbReference type="SUPFAM" id="SSF53850">
    <property type="entry name" value="Periplasmic binding protein-like II"/>
    <property type="match status" value="1"/>
</dbReference>
<keyword evidence="4" id="KW-0804">Transcription</keyword>
<keyword evidence="2" id="KW-0805">Transcription regulation</keyword>